<proteinExistence type="predicted"/>
<dbReference type="Proteomes" id="UP000184267">
    <property type="component" value="Unassembled WGS sequence"/>
</dbReference>
<evidence type="ECO:0000313" key="2">
    <source>
        <dbReference type="Proteomes" id="UP000184267"/>
    </source>
</evidence>
<reference evidence="1 2" key="1">
    <citation type="submission" date="2016-10" db="EMBL/GenBank/DDBJ databases">
        <title>Genome sequence of the basidiomycete white-rot fungus Trametes pubescens.</title>
        <authorList>
            <person name="Makela M.R."/>
            <person name="Granchi Z."/>
            <person name="Peng M."/>
            <person name="De Vries R.P."/>
            <person name="Grigoriev I."/>
            <person name="Riley R."/>
            <person name="Hilden K."/>
        </authorList>
    </citation>
    <scope>NUCLEOTIDE SEQUENCE [LARGE SCALE GENOMIC DNA]</scope>
    <source>
        <strain evidence="1 2">FBCC735</strain>
    </source>
</reference>
<organism evidence="1 2">
    <name type="scientific">Trametes pubescens</name>
    <name type="common">White-rot fungus</name>
    <dbReference type="NCBI Taxonomy" id="154538"/>
    <lineage>
        <taxon>Eukaryota</taxon>
        <taxon>Fungi</taxon>
        <taxon>Dikarya</taxon>
        <taxon>Basidiomycota</taxon>
        <taxon>Agaricomycotina</taxon>
        <taxon>Agaricomycetes</taxon>
        <taxon>Polyporales</taxon>
        <taxon>Polyporaceae</taxon>
        <taxon>Trametes</taxon>
    </lineage>
</organism>
<protein>
    <submittedName>
        <fullName evidence="1">Uncharacterized protein</fullName>
    </submittedName>
</protein>
<keyword evidence="2" id="KW-1185">Reference proteome</keyword>
<dbReference type="EMBL" id="MNAD01001600">
    <property type="protein sequence ID" value="OJT03719.1"/>
    <property type="molecule type" value="Genomic_DNA"/>
</dbReference>
<accession>A0A1M2V7Z0</accession>
<comment type="caution">
    <text evidence="1">The sequence shown here is derived from an EMBL/GenBank/DDBJ whole genome shotgun (WGS) entry which is preliminary data.</text>
</comment>
<dbReference type="AlphaFoldDB" id="A0A1M2V7Z0"/>
<name>A0A1M2V7Z0_TRAPU</name>
<sequence length="80" mass="8982">MTVTPLQALRQLEDLFTCSFVIKALIDLIKDAQPVYNSSPVPITHTTSAEGVLVFPHENDKLLPWGTAGEAYANWRNRDR</sequence>
<evidence type="ECO:0000313" key="1">
    <source>
        <dbReference type="EMBL" id="OJT03719.1"/>
    </source>
</evidence>
<gene>
    <name evidence="1" type="ORF">TRAPUB_5623</name>
</gene>